<keyword evidence="1" id="KW-0694">RNA-binding</keyword>
<dbReference type="SUPFAM" id="SSF54791">
    <property type="entry name" value="Eukaryotic type KH-domain (KH-domain type I)"/>
    <property type="match status" value="1"/>
</dbReference>
<protein>
    <submittedName>
        <fullName evidence="3">KH, type 1, domain protein</fullName>
    </submittedName>
</protein>
<dbReference type="Gene3D" id="3.30.1370.10">
    <property type="entry name" value="K Homology domain, type 1"/>
    <property type="match status" value="2"/>
</dbReference>
<dbReference type="Proteomes" id="UP000008138">
    <property type="component" value="Chromosome"/>
</dbReference>
<dbReference type="Pfam" id="PF22891">
    <property type="entry name" value="KH_PNO1_2nd"/>
    <property type="match status" value="1"/>
</dbReference>
<dbReference type="NCBIfam" id="TIGR03665">
    <property type="entry name" value="arCOG04150"/>
    <property type="match status" value="1"/>
</dbReference>
<dbReference type="RefSeq" id="WP_013679198.1">
    <property type="nucleotide sequence ID" value="NC_015315.1"/>
</dbReference>
<proteinExistence type="predicted"/>
<dbReference type="InterPro" id="IPR036612">
    <property type="entry name" value="KH_dom_type_1_sf"/>
</dbReference>
<dbReference type="PANTHER" id="PTHR12826">
    <property type="entry name" value="RIBONUCLEASE Y"/>
    <property type="match status" value="1"/>
</dbReference>
<dbReference type="InterPro" id="IPR019964">
    <property type="entry name" value="KH_domain_protein_archaea"/>
</dbReference>
<dbReference type="InterPro" id="IPR055211">
    <property type="entry name" value="KH_PNO1_2nd"/>
</dbReference>
<dbReference type="EMBL" id="CP002590">
    <property type="protein sequence ID" value="AEA11862.1"/>
    <property type="molecule type" value="Genomic_DNA"/>
</dbReference>
<reference evidence="3 4" key="1">
    <citation type="journal article" date="2011" name="J. Bacteriol.">
        <title>Complete genome sequence of the thermoacidophilic crenarchaeon Thermoproteus uzoniensis 768-20.</title>
        <authorList>
            <person name="Mardanov A.V."/>
            <person name="Gumerov V.M."/>
            <person name="Beletsky A.V."/>
            <person name="Prokofeva M.I."/>
            <person name="Bonch-Osmolovskaya E.A."/>
            <person name="Ravin N.V."/>
            <person name="Skryabin K.G."/>
        </authorList>
    </citation>
    <scope>NUCLEOTIDE SEQUENCE [LARGE SCALE GENOMIC DNA]</scope>
    <source>
        <strain evidence="3 4">768-20</strain>
    </source>
</reference>
<evidence type="ECO:0000313" key="4">
    <source>
        <dbReference type="Proteomes" id="UP000008138"/>
    </source>
</evidence>
<dbReference type="AlphaFoldDB" id="F2L2S4"/>
<name>F2L2S4_THEU7</name>
<organism evidence="3 4">
    <name type="scientific">Thermoproteus uzoniensis (strain 768-20)</name>
    <dbReference type="NCBI Taxonomy" id="999630"/>
    <lineage>
        <taxon>Archaea</taxon>
        <taxon>Thermoproteota</taxon>
        <taxon>Thermoprotei</taxon>
        <taxon>Thermoproteales</taxon>
        <taxon>Thermoproteaceae</taxon>
        <taxon>Thermoproteus</taxon>
    </lineage>
</organism>
<dbReference type="eggNOG" id="arCOG04150">
    <property type="taxonomic scope" value="Archaea"/>
</dbReference>
<evidence type="ECO:0000256" key="1">
    <source>
        <dbReference type="ARBA" id="ARBA00022884"/>
    </source>
</evidence>
<evidence type="ECO:0000313" key="3">
    <source>
        <dbReference type="EMBL" id="AEA11862.1"/>
    </source>
</evidence>
<sequence>MSEYLRGVVQVPIEPKFLHNARRWAEAVTGRYRAEIRIDTALSYIVIKPAEGITVDELLKLRDMAEAIALGFPPEEALKLENEGYRLEYIDLKEHVGRQHMSRVKARIIGEGGRAKTTIESLAGVKIVVGDRYVGILGKAEAVEVAREALLMLIGGKKHGTIYKYIQRAVRDLT</sequence>
<dbReference type="KEGG" id="tuz:TUZN_0365"/>
<keyword evidence="4" id="KW-1185">Reference proteome</keyword>
<feature type="domain" description="PNO1 second type I KH" evidence="2">
    <location>
        <begin position="87"/>
        <end position="169"/>
    </location>
</feature>
<dbReference type="OrthoDB" id="7870at2157"/>
<dbReference type="STRING" id="999630.TUZN_0365"/>
<accession>F2L2S4</accession>
<dbReference type="GeneID" id="10359911"/>
<dbReference type="HOGENOM" id="CLU_064992_3_1_2"/>
<dbReference type="GO" id="GO:0003723">
    <property type="term" value="F:RNA binding"/>
    <property type="evidence" value="ECO:0007669"/>
    <property type="project" value="UniProtKB-KW"/>
</dbReference>
<gene>
    <name evidence="3" type="ordered locus">TUZN_0365</name>
</gene>
<evidence type="ECO:0000259" key="2">
    <source>
        <dbReference type="Pfam" id="PF22891"/>
    </source>
</evidence>
<reference key="2">
    <citation type="submission" date="2011-03" db="EMBL/GenBank/DDBJ databases">
        <title>Complete genome sequence of the thermoacidophilic crenarchaeon Thermoproteus uzoniensis 768-20.</title>
        <authorList>
            <person name="Mardanov A.V."/>
            <person name="Gumerov V.M."/>
            <person name="Beletsky A.V."/>
            <person name="Prokofeva M.I."/>
            <person name="Bonch-Osmolovskaya E.A."/>
            <person name="Ravin N.V."/>
            <person name="Skryabin K.G."/>
        </authorList>
    </citation>
    <scope>NUCLEOTIDE SEQUENCE</scope>
    <source>
        <strain>768-20</strain>
    </source>
</reference>
<dbReference type="PANTHER" id="PTHR12826:SF13">
    <property type="entry name" value="RNA-BINDING PROTEIN PNO1"/>
    <property type="match status" value="1"/>
</dbReference>